<evidence type="ECO:0000256" key="1">
    <source>
        <dbReference type="ARBA" id="ARBA00004370"/>
    </source>
</evidence>
<feature type="transmembrane region" description="Helical" evidence="5">
    <location>
        <begin position="249"/>
        <end position="269"/>
    </location>
</feature>
<keyword evidence="3 5" id="KW-1133">Transmembrane helix</keyword>
<dbReference type="InterPro" id="IPR000276">
    <property type="entry name" value="GPCR_Rhodpsn"/>
</dbReference>
<name>A0AAD9KUW6_RIDPI</name>
<dbReference type="Proteomes" id="UP001209878">
    <property type="component" value="Unassembled WGS sequence"/>
</dbReference>
<feature type="transmembrane region" description="Helical" evidence="5">
    <location>
        <begin position="159"/>
        <end position="179"/>
    </location>
</feature>
<feature type="domain" description="G-protein coupled receptors family 1 profile" evidence="6">
    <location>
        <begin position="53"/>
        <end position="305"/>
    </location>
</feature>
<evidence type="ECO:0000259" key="6">
    <source>
        <dbReference type="PROSITE" id="PS50262"/>
    </source>
</evidence>
<gene>
    <name evidence="7" type="ORF">NP493_567g02005</name>
</gene>
<dbReference type="InterPro" id="IPR017452">
    <property type="entry name" value="GPCR_Rhodpsn_7TM"/>
</dbReference>
<dbReference type="AlphaFoldDB" id="A0AAD9KUW6"/>
<protein>
    <recommendedName>
        <fullName evidence="6">G-protein coupled receptors family 1 profile domain-containing protein</fullName>
    </recommendedName>
</protein>
<keyword evidence="8" id="KW-1185">Reference proteome</keyword>
<dbReference type="GO" id="GO:0004930">
    <property type="term" value="F:G protein-coupled receptor activity"/>
    <property type="evidence" value="ECO:0007669"/>
    <property type="project" value="InterPro"/>
</dbReference>
<dbReference type="GO" id="GO:0016020">
    <property type="term" value="C:membrane"/>
    <property type="evidence" value="ECO:0007669"/>
    <property type="project" value="UniProtKB-SubCell"/>
</dbReference>
<dbReference type="PROSITE" id="PS50262">
    <property type="entry name" value="G_PROTEIN_RECEP_F1_2"/>
    <property type="match status" value="1"/>
</dbReference>
<keyword evidence="2 5" id="KW-0812">Transmembrane</keyword>
<dbReference type="PRINTS" id="PR00237">
    <property type="entry name" value="GPCRRHODOPSN"/>
</dbReference>
<reference evidence="7" key="1">
    <citation type="journal article" date="2023" name="Mol. Biol. Evol.">
        <title>Third-Generation Sequencing Reveals the Adaptive Role of the Epigenome in Three Deep-Sea Polychaetes.</title>
        <authorList>
            <person name="Perez M."/>
            <person name="Aroh O."/>
            <person name="Sun Y."/>
            <person name="Lan Y."/>
            <person name="Juniper S.K."/>
            <person name="Young C.R."/>
            <person name="Angers B."/>
            <person name="Qian P.Y."/>
        </authorList>
    </citation>
    <scope>NUCLEOTIDE SEQUENCE</scope>
    <source>
        <strain evidence="7">R07B-5</strain>
    </source>
</reference>
<dbReference type="PANTHER" id="PTHR46641:SF2">
    <property type="entry name" value="FMRFAMIDE RECEPTOR"/>
    <property type="match status" value="1"/>
</dbReference>
<feature type="transmembrane region" description="Helical" evidence="5">
    <location>
        <begin position="37"/>
        <end position="61"/>
    </location>
</feature>
<evidence type="ECO:0000256" key="4">
    <source>
        <dbReference type="ARBA" id="ARBA00023136"/>
    </source>
</evidence>
<sequence length="352" mass="40284">MTSTFPRFDDNLTTASPTNWTGLIDADDDVWLRSVLYNIRMCFVPIIVGGTITNVLNLVVLTKREMRYLSTSVYLLSLAVADFGVMYFELFRVWFEWMDFVRPAVYFTDIYCKFANYLNGVTRDFSNWLVACLTLERVIMVANPYGARRLCTVARARTITFTLFLCICVPHCHQFFFSVAQKHTWWVCWEDPSSRVAPIIAAIVELSVGYVVVVVVFVLNISLVLLIYAKNIPRLGVGAQGGGVRQRRLTRTLLIIAVVFIVCETPRIILSFLCKFVHRTVVIRIVLNASYVISGVNHASNFIVYIVCSPRFRSILLDTLRRRRRERRGRTNSGWQVRVAATGRRKLCDCAC</sequence>
<dbReference type="InterPro" id="IPR052954">
    <property type="entry name" value="GPCR-Ligand_Int"/>
</dbReference>
<evidence type="ECO:0000256" key="5">
    <source>
        <dbReference type="SAM" id="Phobius"/>
    </source>
</evidence>
<feature type="transmembrane region" description="Helical" evidence="5">
    <location>
        <begin position="73"/>
        <end position="95"/>
    </location>
</feature>
<organism evidence="7 8">
    <name type="scientific">Ridgeia piscesae</name>
    <name type="common">Tubeworm</name>
    <dbReference type="NCBI Taxonomy" id="27915"/>
    <lineage>
        <taxon>Eukaryota</taxon>
        <taxon>Metazoa</taxon>
        <taxon>Spiralia</taxon>
        <taxon>Lophotrochozoa</taxon>
        <taxon>Annelida</taxon>
        <taxon>Polychaeta</taxon>
        <taxon>Sedentaria</taxon>
        <taxon>Canalipalpata</taxon>
        <taxon>Sabellida</taxon>
        <taxon>Siboglinidae</taxon>
        <taxon>Ridgeia</taxon>
    </lineage>
</organism>
<dbReference type="PANTHER" id="PTHR46641">
    <property type="entry name" value="FMRFAMIDE RECEPTOR-RELATED"/>
    <property type="match status" value="1"/>
</dbReference>
<dbReference type="Pfam" id="PF00001">
    <property type="entry name" value="7tm_1"/>
    <property type="match status" value="1"/>
</dbReference>
<feature type="transmembrane region" description="Helical" evidence="5">
    <location>
        <begin position="128"/>
        <end position="147"/>
    </location>
</feature>
<keyword evidence="4 5" id="KW-0472">Membrane</keyword>
<evidence type="ECO:0000256" key="2">
    <source>
        <dbReference type="ARBA" id="ARBA00022692"/>
    </source>
</evidence>
<proteinExistence type="predicted"/>
<dbReference type="SUPFAM" id="SSF81321">
    <property type="entry name" value="Family A G protein-coupled receptor-like"/>
    <property type="match status" value="1"/>
</dbReference>
<dbReference type="CDD" id="cd14978">
    <property type="entry name" value="7tmA_FMRFamide_R-like"/>
    <property type="match status" value="1"/>
</dbReference>
<accession>A0AAD9KUW6</accession>
<evidence type="ECO:0000313" key="8">
    <source>
        <dbReference type="Proteomes" id="UP001209878"/>
    </source>
</evidence>
<comment type="caution">
    <text evidence="7">The sequence shown here is derived from an EMBL/GenBank/DDBJ whole genome shotgun (WGS) entry which is preliminary data.</text>
</comment>
<dbReference type="Gene3D" id="1.20.1070.10">
    <property type="entry name" value="Rhodopsin 7-helix transmembrane proteins"/>
    <property type="match status" value="1"/>
</dbReference>
<feature type="transmembrane region" description="Helical" evidence="5">
    <location>
        <begin position="199"/>
        <end position="228"/>
    </location>
</feature>
<evidence type="ECO:0000256" key="3">
    <source>
        <dbReference type="ARBA" id="ARBA00022989"/>
    </source>
</evidence>
<dbReference type="EMBL" id="JAODUO010000568">
    <property type="protein sequence ID" value="KAK2177972.1"/>
    <property type="molecule type" value="Genomic_DNA"/>
</dbReference>
<evidence type="ECO:0000313" key="7">
    <source>
        <dbReference type="EMBL" id="KAK2177972.1"/>
    </source>
</evidence>
<comment type="subcellular location">
    <subcellularLocation>
        <location evidence="1">Membrane</location>
    </subcellularLocation>
</comment>